<sequence>MDAALLDEASANQSELATIRSGSRLTSSILADHGQSYSPASYNKSASFATCSETGCAPQCPAFAHQYACSGTRLKYCFFSSTGDTQTVLPQRLAASGQQVTFFCATSALPCCGCFTSLGFLLTVNYPMSCHLIGLSVHGCLFSSTVQDKVLRARPIQGCKQPQ</sequence>
<dbReference type="EMBL" id="KZ819191">
    <property type="protein sequence ID" value="PWZ00894.1"/>
    <property type="molecule type" value="Genomic_DNA"/>
</dbReference>
<dbReference type="AlphaFoldDB" id="A0A317XRA9"/>
<organism evidence="1 2">
    <name type="scientific">Testicularia cyperi</name>
    <dbReference type="NCBI Taxonomy" id="1882483"/>
    <lineage>
        <taxon>Eukaryota</taxon>
        <taxon>Fungi</taxon>
        <taxon>Dikarya</taxon>
        <taxon>Basidiomycota</taxon>
        <taxon>Ustilaginomycotina</taxon>
        <taxon>Ustilaginomycetes</taxon>
        <taxon>Ustilaginales</taxon>
        <taxon>Anthracoideaceae</taxon>
        <taxon>Testicularia</taxon>
    </lineage>
</organism>
<proteinExistence type="predicted"/>
<dbReference type="Proteomes" id="UP000246740">
    <property type="component" value="Unassembled WGS sequence"/>
</dbReference>
<evidence type="ECO:0000313" key="2">
    <source>
        <dbReference type="Proteomes" id="UP000246740"/>
    </source>
</evidence>
<accession>A0A317XRA9</accession>
<reference evidence="1 2" key="1">
    <citation type="journal article" date="2018" name="Mol. Biol. Evol.">
        <title>Broad Genomic Sampling Reveals a Smut Pathogenic Ancestry of the Fungal Clade Ustilaginomycotina.</title>
        <authorList>
            <person name="Kijpornyongpan T."/>
            <person name="Mondo S.J."/>
            <person name="Barry K."/>
            <person name="Sandor L."/>
            <person name="Lee J."/>
            <person name="Lipzen A."/>
            <person name="Pangilinan J."/>
            <person name="LaButti K."/>
            <person name="Hainaut M."/>
            <person name="Henrissat B."/>
            <person name="Grigoriev I.V."/>
            <person name="Spatafora J.W."/>
            <person name="Aime M.C."/>
        </authorList>
    </citation>
    <scope>NUCLEOTIDE SEQUENCE [LARGE SCALE GENOMIC DNA]</scope>
    <source>
        <strain evidence="1 2">MCA 3645</strain>
    </source>
</reference>
<dbReference type="InParanoid" id="A0A317XRA9"/>
<name>A0A317XRA9_9BASI</name>
<keyword evidence="2" id="KW-1185">Reference proteome</keyword>
<protein>
    <submittedName>
        <fullName evidence="1">Uncharacterized protein</fullName>
    </submittedName>
</protein>
<evidence type="ECO:0000313" key="1">
    <source>
        <dbReference type="EMBL" id="PWZ00894.1"/>
    </source>
</evidence>
<gene>
    <name evidence="1" type="ORF">BCV70DRAFT_230954</name>
</gene>